<protein>
    <submittedName>
        <fullName evidence="1">Uncharacterized protein</fullName>
    </submittedName>
</protein>
<evidence type="ECO:0000313" key="2">
    <source>
        <dbReference type="Proteomes" id="UP000185924"/>
    </source>
</evidence>
<dbReference type="Gene3D" id="2.130.10.10">
    <property type="entry name" value="YVTN repeat-like/Quinoprotein amine dehydrogenase"/>
    <property type="match status" value="1"/>
</dbReference>
<reference evidence="2" key="1">
    <citation type="submission" date="2017-01" db="EMBL/GenBank/DDBJ databases">
        <authorList>
            <person name="Varghese N."/>
            <person name="Submissions S."/>
        </authorList>
    </citation>
    <scope>NUCLEOTIDE SEQUENCE [LARGE SCALE GENOMIC DNA]</scope>
    <source>
        <strain evidence="2">DM9</strain>
    </source>
</reference>
<organism evidence="1 2">
    <name type="scientific">Pontibacter lucknowensis</name>
    <dbReference type="NCBI Taxonomy" id="1077936"/>
    <lineage>
        <taxon>Bacteria</taxon>
        <taxon>Pseudomonadati</taxon>
        <taxon>Bacteroidota</taxon>
        <taxon>Cytophagia</taxon>
        <taxon>Cytophagales</taxon>
        <taxon>Hymenobacteraceae</taxon>
        <taxon>Pontibacter</taxon>
    </lineage>
</organism>
<dbReference type="STRING" id="1077936.SAMN05421545_0391"/>
<keyword evidence="2" id="KW-1185">Reference proteome</keyword>
<dbReference type="InterPro" id="IPR015943">
    <property type="entry name" value="WD40/YVTN_repeat-like_dom_sf"/>
</dbReference>
<proteinExistence type="predicted"/>
<evidence type="ECO:0000313" key="1">
    <source>
        <dbReference type="EMBL" id="SIQ54096.1"/>
    </source>
</evidence>
<dbReference type="OrthoDB" id="1116010at2"/>
<sequence>MTAKTLNSSILKNRLYLSATLYLLLAVLAIPVLAQQPDSSVMLNFSHSLAISSPATVSVDRNGSVYLMDTGRSLFMLDSTGKPVNTFSPPSRGRITAVEAWNPMKVFLFYEDRQELMLLDRFMRPIANTRLTDLGYMGNVQAATLTSDDSFWLFNESDFTLSKLDLRYQKPIIETPLDLILDKARFDVRFIREYQNMVYLLDYNGGVYVFDNLGNYKKKLPFTGVSYIAFKGNELYFVKDKALHFFDLYKMQERMLSLPEGKNYLSALISDNTLYLFTKEQADVYRISR</sequence>
<name>A0A1N6TLX6_9BACT</name>
<dbReference type="AlphaFoldDB" id="A0A1N6TLX6"/>
<gene>
    <name evidence="1" type="ORF">SAMN05421545_0391</name>
</gene>
<dbReference type="SUPFAM" id="SSF69322">
    <property type="entry name" value="Tricorn protease domain 2"/>
    <property type="match status" value="1"/>
</dbReference>
<dbReference type="EMBL" id="FTNM01000001">
    <property type="protein sequence ID" value="SIQ54096.1"/>
    <property type="molecule type" value="Genomic_DNA"/>
</dbReference>
<accession>A0A1N6TLX6</accession>
<dbReference type="Proteomes" id="UP000185924">
    <property type="component" value="Unassembled WGS sequence"/>
</dbReference>